<protein>
    <submittedName>
        <fullName evidence="2">Ankyrin repeat-containing domain protein</fullName>
    </submittedName>
</protein>
<organism evidence="2 3">
    <name type="scientific">Lasiosphaeria hispida</name>
    <dbReference type="NCBI Taxonomy" id="260671"/>
    <lineage>
        <taxon>Eukaryota</taxon>
        <taxon>Fungi</taxon>
        <taxon>Dikarya</taxon>
        <taxon>Ascomycota</taxon>
        <taxon>Pezizomycotina</taxon>
        <taxon>Sordariomycetes</taxon>
        <taxon>Sordariomycetidae</taxon>
        <taxon>Sordariales</taxon>
        <taxon>Lasiosphaeriaceae</taxon>
        <taxon>Lasiosphaeria</taxon>
    </lineage>
</organism>
<dbReference type="Pfam" id="PF00023">
    <property type="entry name" value="Ank"/>
    <property type="match status" value="1"/>
</dbReference>
<dbReference type="InterPro" id="IPR036770">
    <property type="entry name" value="Ankyrin_rpt-contain_sf"/>
</dbReference>
<dbReference type="PROSITE" id="PS50088">
    <property type="entry name" value="ANK_REPEAT"/>
    <property type="match status" value="1"/>
</dbReference>
<evidence type="ECO:0000313" key="3">
    <source>
        <dbReference type="Proteomes" id="UP001275084"/>
    </source>
</evidence>
<name>A0AAJ0HDI6_9PEZI</name>
<dbReference type="InterPro" id="IPR002110">
    <property type="entry name" value="Ankyrin_rpt"/>
</dbReference>
<gene>
    <name evidence="2" type="ORF">B0T25DRAFT_569469</name>
</gene>
<dbReference type="SUPFAM" id="SSF48403">
    <property type="entry name" value="Ankyrin repeat"/>
    <property type="match status" value="1"/>
</dbReference>
<accession>A0AAJ0HDI6</accession>
<reference evidence="2" key="2">
    <citation type="submission" date="2023-06" db="EMBL/GenBank/DDBJ databases">
        <authorList>
            <consortium name="Lawrence Berkeley National Laboratory"/>
            <person name="Haridas S."/>
            <person name="Hensen N."/>
            <person name="Bonometti L."/>
            <person name="Westerberg I."/>
            <person name="Brannstrom I.O."/>
            <person name="Guillou S."/>
            <person name="Cros-Aarteil S."/>
            <person name="Calhoun S."/>
            <person name="Kuo A."/>
            <person name="Mondo S."/>
            <person name="Pangilinan J."/>
            <person name="Riley R."/>
            <person name="Labutti K."/>
            <person name="Andreopoulos B."/>
            <person name="Lipzen A."/>
            <person name="Chen C."/>
            <person name="Yanf M."/>
            <person name="Daum C."/>
            <person name="Ng V."/>
            <person name="Clum A."/>
            <person name="Steindorff A."/>
            <person name="Ohm R."/>
            <person name="Martin F."/>
            <person name="Silar P."/>
            <person name="Natvig D."/>
            <person name="Lalanne C."/>
            <person name="Gautier V."/>
            <person name="Ament-Velasquez S.L."/>
            <person name="Kruys A."/>
            <person name="Hutchinson M.I."/>
            <person name="Powell A.J."/>
            <person name="Barry K."/>
            <person name="Miller A.N."/>
            <person name="Grigoriev I.V."/>
            <person name="Debuchy R."/>
            <person name="Gladieux P."/>
            <person name="Thoren M.H."/>
            <person name="Johannesson H."/>
        </authorList>
    </citation>
    <scope>NUCLEOTIDE SEQUENCE</scope>
    <source>
        <strain evidence="2">CBS 955.72</strain>
    </source>
</reference>
<keyword evidence="1" id="KW-0040">ANK repeat</keyword>
<dbReference type="SMART" id="SM00248">
    <property type="entry name" value="ANK"/>
    <property type="match status" value="2"/>
</dbReference>
<evidence type="ECO:0000313" key="2">
    <source>
        <dbReference type="EMBL" id="KAK3348797.1"/>
    </source>
</evidence>
<dbReference type="AlphaFoldDB" id="A0AAJ0HDI6"/>
<dbReference type="EMBL" id="JAUIQD010000005">
    <property type="protein sequence ID" value="KAK3348797.1"/>
    <property type="molecule type" value="Genomic_DNA"/>
</dbReference>
<evidence type="ECO:0000256" key="1">
    <source>
        <dbReference type="PROSITE-ProRule" id="PRU00023"/>
    </source>
</evidence>
<sequence>MAGHKDITLLLLARGAVVINPGRPARGLPPPNIMHMVVFTGNFVLLQALLDAGYHDMIHHGREGHKEAPILWAYLDGQFKFVKVFHKFGAPLEDPERGSFLRHAVWKHRFGAAKRLLAIGADPSPTPYSPPPPRHRHSPTHRSLLEAICRDHHCLRYCLTVDKEPRKHTHSSFIREIWVTPEHQQSQRHELRELITALVRDYGMDMEGRDCEGWDRTPLMWACASRNPFVARVLIELGADVHATNARGERPWILAAVSDWGTAQGRARLEGLWRETLWGRRALCC</sequence>
<comment type="caution">
    <text evidence="2">The sequence shown here is derived from an EMBL/GenBank/DDBJ whole genome shotgun (WGS) entry which is preliminary data.</text>
</comment>
<feature type="repeat" description="ANK" evidence="1">
    <location>
        <begin position="214"/>
        <end position="246"/>
    </location>
</feature>
<dbReference type="Proteomes" id="UP001275084">
    <property type="component" value="Unassembled WGS sequence"/>
</dbReference>
<dbReference type="Gene3D" id="1.25.40.20">
    <property type="entry name" value="Ankyrin repeat-containing domain"/>
    <property type="match status" value="2"/>
</dbReference>
<proteinExistence type="predicted"/>
<reference evidence="2" key="1">
    <citation type="journal article" date="2023" name="Mol. Phylogenet. Evol.">
        <title>Genome-scale phylogeny and comparative genomics of the fungal order Sordariales.</title>
        <authorList>
            <person name="Hensen N."/>
            <person name="Bonometti L."/>
            <person name="Westerberg I."/>
            <person name="Brannstrom I.O."/>
            <person name="Guillou S."/>
            <person name="Cros-Aarteil S."/>
            <person name="Calhoun S."/>
            <person name="Haridas S."/>
            <person name="Kuo A."/>
            <person name="Mondo S."/>
            <person name="Pangilinan J."/>
            <person name="Riley R."/>
            <person name="LaButti K."/>
            <person name="Andreopoulos B."/>
            <person name="Lipzen A."/>
            <person name="Chen C."/>
            <person name="Yan M."/>
            <person name="Daum C."/>
            <person name="Ng V."/>
            <person name="Clum A."/>
            <person name="Steindorff A."/>
            <person name="Ohm R.A."/>
            <person name="Martin F."/>
            <person name="Silar P."/>
            <person name="Natvig D.O."/>
            <person name="Lalanne C."/>
            <person name="Gautier V."/>
            <person name="Ament-Velasquez S.L."/>
            <person name="Kruys A."/>
            <person name="Hutchinson M.I."/>
            <person name="Powell A.J."/>
            <person name="Barry K."/>
            <person name="Miller A.N."/>
            <person name="Grigoriev I.V."/>
            <person name="Debuchy R."/>
            <person name="Gladieux P."/>
            <person name="Hiltunen Thoren M."/>
            <person name="Johannesson H."/>
        </authorList>
    </citation>
    <scope>NUCLEOTIDE SEQUENCE</scope>
    <source>
        <strain evidence="2">CBS 955.72</strain>
    </source>
</reference>
<keyword evidence="3" id="KW-1185">Reference proteome</keyword>